<sequence length="17" mass="2039">MHGNDTVGRYKIRRKHA</sequence>
<organism evidence="1">
    <name type="scientific">Lepeophtheirus salmonis</name>
    <name type="common">Salmon louse</name>
    <name type="synonym">Caligus salmonis</name>
    <dbReference type="NCBI Taxonomy" id="72036"/>
    <lineage>
        <taxon>Eukaryota</taxon>
        <taxon>Metazoa</taxon>
        <taxon>Ecdysozoa</taxon>
        <taxon>Arthropoda</taxon>
        <taxon>Crustacea</taxon>
        <taxon>Multicrustacea</taxon>
        <taxon>Hexanauplia</taxon>
        <taxon>Copepoda</taxon>
        <taxon>Siphonostomatoida</taxon>
        <taxon>Caligidae</taxon>
        <taxon>Lepeophtheirus</taxon>
    </lineage>
</organism>
<dbReference type="EMBL" id="HACA01027007">
    <property type="protein sequence ID" value="CDW44368.1"/>
    <property type="molecule type" value="Transcribed_RNA"/>
</dbReference>
<reference evidence="1" key="1">
    <citation type="submission" date="2014-05" db="EMBL/GenBank/DDBJ databases">
        <authorList>
            <person name="Chronopoulou M."/>
        </authorList>
    </citation>
    <scope>NUCLEOTIDE SEQUENCE</scope>
    <source>
        <tissue evidence="1">Whole organism</tissue>
    </source>
</reference>
<evidence type="ECO:0000313" key="1">
    <source>
        <dbReference type="EMBL" id="CDW44368.1"/>
    </source>
</evidence>
<dbReference type="AlphaFoldDB" id="A0A0K2V1J4"/>
<accession>A0A0K2V1J4</accession>
<protein>
    <submittedName>
        <fullName evidence="1">Uncharacterized protein</fullName>
    </submittedName>
</protein>
<name>A0A0K2V1J4_LEPSM</name>
<proteinExistence type="predicted"/>